<dbReference type="STRING" id="1193682.BJP25_26400"/>
<evidence type="ECO:0000313" key="4">
    <source>
        <dbReference type="Proteomes" id="UP000186040"/>
    </source>
</evidence>
<sequence length="220" mass="23039">MVDMDLPPAWRKPDGTANPGGDPTGRARQAEIGGETGLLLPTRQAGAGAGIGLLVLGALLVVGAVFLVLSENTLVAVGGWVLGLLGALFVAAGVFALRGGTRAVGVLLTPEHVVLNWSPPPVKVPWSQVREVRPVAIRFGRANTRPTANYLGVATVTEGVAGGRHRSLAARFSRDLSAAVPMRLMLVDQLVVLRAFHHYLAHPDDRAELATPAAVERVHG</sequence>
<feature type="region of interest" description="Disordered" evidence="1">
    <location>
        <begin position="1"/>
        <end position="28"/>
    </location>
</feature>
<keyword evidence="2" id="KW-1133">Transmembrane helix</keyword>
<keyword evidence="2" id="KW-0812">Transmembrane</keyword>
<dbReference type="RefSeq" id="WP_075976778.1">
    <property type="nucleotide sequence ID" value="NZ_MKQR01000022.1"/>
</dbReference>
<name>A0A1Q9LHK5_9PSEU</name>
<dbReference type="Proteomes" id="UP000186040">
    <property type="component" value="Unassembled WGS sequence"/>
</dbReference>
<reference evidence="3 4" key="1">
    <citation type="submission" date="2016-10" db="EMBL/GenBank/DDBJ databases">
        <title>The Draft Genome Sequence of Actinokineospora bangkokensis 44EHWT reveals the biosynthetic pathway of antifungal compounds Thailandins with unusual extender unit butylmalonyl-CoA.</title>
        <authorList>
            <person name="Greule A."/>
            <person name="Intra B."/>
            <person name="Flemming S."/>
            <person name="Rommel M.G."/>
            <person name="Panbangred W."/>
            <person name="Bechthold A."/>
        </authorList>
    </citation>
    <scope>NUCLEOTIDE SEQUENCE [LARGE SCALE GENOMIC DNA]</scope>
    <source>
        <strain evidence="3 4">44EHW</strain>
    </source>
</reference>
<keyword evidence="2" id="KW-0472">Membrane</keyword>
<dbReference type="AlphaFoldDB" id="A0A1Q9LHK5"/>
<protein>
    <submittedName>
        <fullName evidence="3">Uncharacterized protein</fullName>
    </submittedName>
</protein>
<evidence type="ECO:0000256" key="2">
    <source>
        <dbReference type="SAM" id="Phobius"/>
    </source>
</evidence>
<gene>
    <name evidence="3" type="ORF">BJP25_26400</name>
</gene>
<proteinExistence type="predicted"/>
<feature type="transmembrane region" description="Helical" evidence="2">
    <location>
        <begin position="75"/>
        <end position="97"/>
    </location>
</feature>
<evidence type="ECO:0000313" key="3">
    <source>
        <dbReference type="EMBL" id="OLR91494.1"/>
    </source>
</evidence>
<dbReference type="EMBL" id="MKQR01000022">
    <property type="protein sequence ID" value="OLR91494.1"/>
    <property type="molecule type" value="Genomic_DNA"/>
</dbReference>
<keyword evidence="4" id="KW-1185">Reference proteome</keyword>
<comment type="caution">
    <text evidence="3">The sequence shown here is derived from an EMBL/GenBank/DDBJ whole genome shotgun (WGS) entry which is preliminary data.</text>
</comment>
<organism evidence="3 4">
    <name type="scientific">Actinokineospora bangkokensis</name>
    <dbReference type="NCBI Taxonomy" id="1193682"/>
    <lineage>
        <taxon>Bacteria</taxon>
        <taxon>Bacillati</taxon>
        <taxon>Actinomycetota</taxon>
        <taxon>Actinomycetes</taxon>
        <taxon>Pseudonocardiales</taxon>
        <taxon>Pseudonocardiaceae</taxon>
        <taxon>Actinokineospora</taxon>
    </lineage>
</organism>
<evidence type="ECO:0000256" key="1">
    <source>
        <dbReference type="SAM" id="MobiDB-lite"/>
    </source>
</evidence>
<accession>A0A1Q9LHK5</accession>
<feature type="transmembrane region" description="Helical" evidence="2">
    <location>
        <begin position="47"/>
        <end position="69"/>
    </location>
</feature>